<dbReference type="Pfam" id="PF03853">
    <property type="entry name" value="YjeF_N"/>
    <property type="match status" value="1"/>
</dbReference>
<dbReference type="GO" id="GO:0005524">
    <property type="term" value="F:ATP binding"/>
    <property type="evidence" value="ECO:0007669"/>
    <property type="project" value="UniProtKB-UniRule"/>
</dbReference>
<evidence type="ECO:0000256" key="10">
    <source>
        <dbReference type="ARBA" id="ARBA00023027"/>
    </source>
</evidence>
<feature type="binding site" evidence="17">
    <location>
        <position position="264"/>
    </location>
    <ligand>
        <name>(6S)-NADPHX</name>
        <dbReference type="ChEBI" id="CHEBI:64076"/>
    </ligand>
</feature>
<evidence type="ECO:0000313" key="22">
    <source>
        <dbReference type="EMBL" id="SMO88959.1"/>
    </source>
</evidence>
<evidence type="ECO:0000256" key="9">
    <source>
        <dbReference type="ARBA" id="ARBA00022958"/>
    </source>
</evidence>
<dbReference type="NCBIfam" id="TIGR00196">
    <property type="entry name" value="yjeF_cterm"/>
    <property type="match status" value="1"/>
</dbReference>
<evidence type="ECO:0000256" key="17">
    <source>
        <dbReference type="HAMAP-Rule" id="MF_01965"/>
    </source>
</evidence>
<dbReference type="PIRSF" id="PIRSF017184">
    <property type="entry name" value="Nnr"/>
    <property type="match status" value="1"/>
</dbReference>
<dbReference type="Pfam" id="PF01256">
    <property type="entry name" value="Carb_kinase"/>
    <property type="match status" value="1"/>
</dbReference>
<comment type="caution">
    <text evidence="18">Lacks conserved residue(s) required for the propagation of feature annotation.</text>
</comment>
<gene>
    <name evidence="17" type="primary">nnrD</name>
    <name evidence="18" type="synonym">nnrE</name>
    <name evidence="22" type="ORF">SAMN06264849_11174</name>
</gene>
<protein>
    <recommendedName>
        <fullName evidence="19">Bifunctional NAD(P)H-hydrate repair enzyme</fullName>
    </recommendedName>
    <alternativeName>
        <fullName evidence="19">Nicotinamide nucleotide repair protein</fullName>
    </alternativeName>
    <domain>
        <recommendedName>
            <fullName evidence="19">ADP-dependent (S)-NAD(P)H-hydrate dehydratase</fullName>
            <ecNumber evidence="19">4.2.1.136</ecNumber>
        </recommendedName>
        <alternativeName>
            <fullName evidence="19">ADP-dependent NAD(P)HX dehydratase</fullName>
        </alternativeName>
    </domain>
    <domain>
        <recommendedName>
            <fullName evidence="19">NAD(P)H-hydrate epimerase</fullName>
            <ecNumber evidence="19">5.1.99.6</ecNumber>
        </recommendedName>
    </domain>
</protein>
<feature type="binding site" evidence="17">
    <location>
        <position position="335"/>
    </location>
    <ligand>
        <name>(6S)-NADPHX</name>
        <dbReference type="ChEBI" id="CHEBI:64076"/>
    </ligand>
</feature>
<dbReference type="RefSeq" id="WP_185956336.1">
    <property type="nucleotide sequence ID" value="NZ_FXTI01000011.1"/>
</dbReference>
<comment type="cofactor">
    <cofactor evidence="17">
        <name>Mg(2+)</name>
        <dbReference type="ChEBI" id="CHEBI:18420"/>
    </cofactor>
</comment>
<feature type="binding site" evidence="18">
    <location>
        <begin position="132"/>
        <end position="138"/>
    </location>
    <ligand>
        <name>(6S)-NADPHX</name>
        <dbReference type="ChEBI" id="CHEBI:64076"/>
    </ligand>
</feature>
<dbReference type="GO" id="GO:0046496">
    <property type="term" value="P:nicotinamide nucleotide metabolic process"/>
    <property type="evidence" value="ECO:0007669"/>
    <property type="project" value="UniProtKB-UniRule"/>
</dbReference>
<evidence type="ECO:0000256" key="7">
    <source>
        <dbReference type="ARBA" id="ARBA00022840"/>
    </source>
</evidence>
<comment type="similarity">
    <text evidence="3 19">In the N-terminal section; belongs to the NnrE/AIBP family.</text>
</comment>
<dbReference type="NCBIfam" id="TIGR00197">
    <property type="entry name" value="yjeF_nterm"/>
    <property type="match status" value="1"/>
</dbReference>
<name>A0A521EYH4_9BACL</name>
<dbReference type="HAMAP" id="MF_01966">
    <property type="entry name" value="NADHX_epimerase"/>
    <property type="match status" value="1"/>
</dbReference>
<dbReference type="EC" id="4.2.1.136" evidence="19"/>
<evidence type="ECO:0000256" key="14">
    <source>
        <dbReference type="ARBA" id="ARBA00025153"/>
    </source>
</evidence>
<feature type="binding site" evidence="18">
    <location>
        <position position="58"/>
    </location>
    <ligand>
        <name>K(+)</name>
        <dbReference type="ChEBI" id="CHEBI:29103"/>
    </ligand>
</feature>
<dbReference type="Gene3D" id="3.40.1190.20">
    <property type="match status" value="1"/>
</dbReference>
<dbReference type="GO" id="GO:0052856">
    <property type="term" value="F:NAD(P)HX epimerase activity"/>
    <property type="evidence" value="ECO:0007669"/>
    <property type="project" value="UniProtKB-UniRule"/>
</dbReference>
<dbReference type="SUPFAM" id="SSF64153">
    <property type="entry name" value="YjeF N-terminal domain-like"/>
    <property type="match status" value="1"/>
</dbReference>
<evidence type="ECO:0000256" key="2">
    <source>
        <dbReference type="ARBA" id="ARBA00000909"/>
    </source>
</evidence>
<organism evidence="22 23">
    <name type="scientific">Melghirimyces algeriensis</name>
    <dbReference type="NCBI Taxonomy" id="910412"/>
    <lineage>
        <taxon>Bacteria</taxon>
        <taxon>Bacillati</taxon>
        <taxon>Bacillota</taxon>
        <taxon>Bacilli</taxon>
        <taxon>Bacillales</taxon>
        <taxon>Thermoactinomycetaceae</taxon>
        <taxon>Melghirimyces</taxon>
    </lineage>
</organism>
<evidence type="ECO:0000256" key="4">
    <source>
        <dbReference type="ARBA" id="ARBA00009524"/>
    </source>
</evidence>
<dbReference type="SUPFAM" id="SSF53613">
    <property type="entry name" value="Ribokinase-like"/>
    <property type="match status" value="1"/>
</dbReference>
<keyword evidence="5 18" id="KW-0479">Metal-binding</keyword>
<comment type="similarity">
    <text evidence="17">Belongs to the NnrD/CARKD family.</text>
</comment>
<evidence type="ECO:0000313" key="23">
    <source>
        <dbReference type="Proteomes" id="UP000315636"/>
    </source>
</evidence>
<dbReference type="InterPro" id="IPR000631">
    <property type="entry name" value="CARKD"/>
</dbReference>
<evidence type="ECO:0000256" key="13">
    <source>
        <dbReference type="ARBA" id="ARBA00023268"/>
    </source>
</evidence>
<sequence>MVLCTAQEARDLDRYTIEVLGMPGAALMENAGQNATRMLLKRFSEAKRAVVLSGTGNNGGDGFVVARSLFSAGWKVSVWVSGQVEKMSLETRAFYQVCRNMGLAVSFFDGDRKEELLTDLQKADVVVDALLGTGVRGALREPVRCMVQMVNEAEPGFVLALDAPTGVDTDTGAILGEAIQADLTVSFATWKWCHYLLPASEFCGEVRVVDIGMPEEAIHHQPPQTWVNDPSLWHDHLTPRSPWSHKGTYGHLLVLGGSKGMLGAAYLSGMAALKSGVGMVTIGVPHGQEASMATKVTEALVWGWPDEGSGLFIGDFPSDWEERFSRFHVVTAGPGLGRFSGEKAWLERLLHCTDGPLVLDADALNILSSDLSMLQFRKKPTILTPHPGEMARLIGGTVKDVEASRHRVAKELAEKTGATIVLKGSFTVIAFPDGRQVLNGTASPALAKAGSGDVLTGVLGAFLAQGIPVESAAPMAVYLHGMAGRLAVRSSDYSVLASEVIDNLGNAIHQTL</sequence>
<dbReference type="HAMAP" id="MF_01965">
    <property type="entry name" value="NADHX_dehydratase"/>
    <property type="match status" value="1"/>
</dbReference>
<dbReference type="GO" id="GO:0110051">
    <property type="term" value="P:metabolite repair"/>
    <property type="evidence" value="ECO:0007669"/>
    <property type="project" value="TreeGrafter"/>
</dbReference>
<evidence type="ECO:0000259" key="20">
    <source>
        <dbReference type="PROSITE" id="PS51383"/>
    </source>
</evidence>
<feature type="binding site" evidence="18">
    <location>
        <position position="165"/>
    </location>
    <ligand>
        <name>K(+)</name>
        <dbReference type="ChEBI" id="CHEBI:29103"/>
    </ligand>
</feature>
<dbReference type="PANTHER" id="PTHR12592">
    <property type="entry name" value="ATP-DEPENDENT (S)-NAD(P)H-HYDRATE DEHYDRATASE FAMILY MEMBER"/>
    <property type="match status" value="1"/>
</dbReference>
<feature type="binding site" evidence="17">
    <location>
        <position position="386"/>
    </location>
    <ligand>
        <name>(6S)-NADPHX</name>
        <dbReference type="ChEBI" id="CHEBI:64076"/>
    </ligand>
</feature>
<dbReference type="InterPro" id="IPR036652">
    <property type="entry name" value="YjeF_N_dom_sf"/>
</dbReference>
<dbReference type="PANTHER" id="PTHR12592:SF0">
    <property type="entry name" value="ATP-DEPENDENT (S)-NAD(P)H-HYDRATE DEHYDRATASE"/>
    <property type="match status" value="1"/>
</dbReference>
<comment type="function">
    <text evidence="17">Catalyzes the dehydration of the S-form of NAD(P)HX at the expense of ADP, which is converted to AMP. Together with NAD(P)HX epimerase, which catalyzes the epimerization of the S- and R-forms, the enzyme allows the repair of both epimers of NAD(P)HX, a damaged form of NAD(P)H that is a result of enzymatic or heat-dependent hydration.</text>
</comment>
<dbReference type="PROSITE" id="PS51385">
    <property type="entry name" value="YJEF_N"/>
    <property type="match status" value="1"/>
</dbReference>
<keyword evidence="12 17" id="KW-0456">Lyase</keyword>
<feature type="binding site" evidence="17">
    <location>
        <begin position="423"/>
        <end position="427"/>
    </location>
    <ligand>
        <name>AMP</name>
        <dbReference type="ChEBI" id="CHEBI:456215"/>
    </ligand>
</feature>
<dbReference type="InterPro" id="IPR029056">
    <property type="entry name" value="Ribokinase-like"/>
</dbReference>
<feature type="binding site" evidence="17">
    <location>
        <position position="452"/>
    </location>
    <ligand>
        <name>AMP</name>
        <dbReference type="ChEBI" id="CHEBI:456215"/>
    </ligand>
</feature>
<dbReference type="PROSITE" id="PS01050">
    <property type="entry name" value="YJEF_C_2"/>
    <property type="match status" value="1"/>
</dbReference>
<keyword evidence="23" id="KW-1185">Reference proteome</keyword>
<feature type="domain" description="YjeF N-terminal" evidence="21">
    <location>
        <begin position="9"/>
        <end position="219"/>
    </location>
</feature>
<evidence type="ECO:0000256" key="5">
    <source>
        <dbReference type="ARBA" id="ARBA00022723"/>
    </source>
</evidence>
<evidence type="ECO:0000256" key="16">
    <source>
        <dbReference type="ARBA" id="ARBA00049209"/>
    </source>
</evidence>
<evidence type="ECO:0000259" key="21">
    <source>
        <dbReference type="PROSITE" id="PS51385"/>
    </source>
</evidence>
<comment type="similarity">
    <text evidence="4 19">In the C-terminal section; belongs to the NnrD/CARKD family.</text>
</comment>
<evidence type="ECO:0000256" key="11">
    <source>
        <dbReference type="ARBA" id="ARBA00023235"/>
    </source>
</evidence>
<comment type="catalytic activity">
    <reaction evidence="1 18 19">
        <text>(6R)-NADHX = (6S)-NADHX</text>
        <dbReference type="Rhea" id="RHEA:32215"/>
        <dbReference type="ChEBI" id="CHEBI:64074"/>
        <dbReference type="ChEBI" id="CHEBI:64075"/>
        <dbReference type="EC" id="5.1.99.6"/>
    </reaction>
</comment>
<dbReference type="EMBL" id="FXTI01000011">
    <property type="protein sequence ID" value="SMO88959.1"/>
    <property type="molecule type" value="Genomic_DNA"/>
</dbReference>
<proteinExistence type="inferred from homology"/>
<evidence type="ECO:0000256" key="18">
    <source>
        <dbReference type="HAMAP-Rule" id="MF_01966"/>
    </source>
</evidence>
<keyword evidence="8 17" id="KW-0521">NADP</keyword>
<dbReference type="PROSITE" id="PS51383">
    <property type="entry name" value="YJEF_C_3"/>
    <property type="match status" value="1"/>
</dbReference>
<feature type="binding site" evidence="18">
    <location>
        <begin position="57"/>
        <end position="61"/>
    </location>
    <ligand>
        <name>(6S)-NADPHX</name>
        <dbReference type="ChEBI" id="CHEBI:64076"/>
    </ligand>
</feature>
<keyword evidence="11 18" id="KW-0413">Isomerase</keyword>
<comment type="catalytic activity">
    <reaction evidence="16 17 19">
        <text>(6S)-NADPHX + ADP = AMP + phosphate + NADPH + H(+)</text>
        <dbReference type="Rhea" id="RHEA:32235"/>
        <dbReference type="ChEBI" id="CHEBI:15378"/>
        <dbReference type="ChEBI" id="CHEBI:43474"/>
        <dbReference type="ChEBI" id="CHEBI:57783"/>
        <dbReference type="ChEBI" id="CHEBI:64076"/>
        <dbReference type="ChEBI" id="CHEBI:456215"/>
        <dbReference type="ChEBI" id="CHEBI:456216"/>
        <dbReference type="EC" id="4.2.1.136"/>
    </reaction>
</comment>
<evidence type="ECO:0000256" key="12">
    <source>
        <dbReference type="ARBA" id="ARBA00023239"/>
    </source>
</evidence>
<comment type="function">
    <text evidence="18">Catalyzes the epimerization of the S- and R-forms of NAD(P)HX, a damaged form of NAD(P)H that is a result of enzymatic or heat-dependent hydration. This is a prerequisite for the S-specific NAD(P)H-hydrate dehydratase to allow the repair of both epimers of NAD(P)HX.</text>
</comment>
<comment type="cofactor">
    <cofactor evidence="18 19">
        <name>K(+)</name>
        <dbReference type="ChEBI" id="CHEBI:29103"/>
    </cofactor>
    <text evidence="18 19">Binds 1 potassium ion per subunit.</text>
</comment>
<feature type="binding site" evidence="17">
    <location>
        <position position="453"/>
    </location>
    <ligand>
        <name>(6S)-NADPHX</name>
        <dbReference type="ChEBI" id="CHEBI:64076"/>
    </ligand>
</feature>
<evidence type="ECO:0000256" key="6">
    <source>
        <dbReference type="ARBA" id="ARBA00022741"/>
    </source>
</evidence>
<accession>A0A521EYH4</accession>
<comment type="similarity">
    <text evidence="18">Belongs to the NnrE/AIBP family.</text>
</comment>
<dbReference type="InterPro" id="IPR017953">
    <property type="entry name" value="Carbohydrate_kinase_pred_CS"/>
</dbReference>
<dbReference type="InterPro" id="IPR030677">
    <property type="entry name" value="Nnr"/>
</dbReference>
<feature type="domain" description="YjeF C-terminal" evidence="20">
    <location>
        <begin position="229"/>
        <end position="511"/>
    </location>
</feature>
<dbReference type="CDD" id="cd01171">
    <property type="entry name" value="YXKO-related"/>
    <property type="match status" value="1"/>
</dbReference>
<dbReference type="AlphaFoldDB" id="A0A521EYH4"/>
<comment type="catalytic activity">
    <reaction evidence="2 18 19">
        <text>(6R)-NADPHX = (6S)-NADPHX</text>
        <dbReference type="Rhea" id="RHEA:32227"/>
        <dbReference type="ChEBI" id="CHEBI:64076"/>
        <dbReference type="ChEBI" id="CHEBI:64077"/>
        <dbReference type="EC" id="5.1.99.6"/>
    </reaction>
</comment>
<comment type="function">
    <text evidence="14 19">Bifunctional enzyme that catalyzes the epimerization of the S- and R-forms of NAD(P)HX and the dehydration of the S-form of NAD(P)HX at the expense of ADP, which is converted to AMP. This allows the repair of both epimers of NAD(P)HX, a damaged form of NAD(P)H that is a result of enzymatic or heat-dependent hydration.</text>
</comment>
<keyword evidence="9 18" id="KW-0630">Potassium</keyword>
<keyword evidence="13" id="KW-0511">Multifunctional enzyme</keyword>
<feature type="binding site" evidence="18">
    <location>
        <position position="162"/>
    </location>
    <ligand>
        <name>(6S)-NADPHX</name>
        <dbReference type="ChEBI" id="CHEBI:64076"/>
    </ligand>
</feature>
<dbReference type="Gene3D" id="3.40.50.10260">
    <property type="entry name" value="YjeF N-terminal domain"/>
    <property type="match status" value="1"/>
</dbReference>
<keyword evidence="10 17" id="KW-0520">NAD</keyword>
<dbReference type="GO" id="GO:0052855">
    <property type="term" value="F:ADP-dependent NAD(P)H-hydrate dehydratase activity"/>
    <property type="evidence" value="ECO:0007669"/>
    <property type="project" value="UniProtKB-UniRule"/>
</dbReference>
<evidence type="ECO:0000256" key="3">
    <source>
        <dbReference type="ARBA" id="ARBA00006001"/>
    </source>
</evidence>
<dbReference type="Proteomes" id="UP000315636">
    <property type="component" value="Unassembled WGS sequence"/>
</dbReference>
<feature type="binding site" evidence="18">
    <location>
        <position position="128"/>
    </location>
    <ligand>
        <name>K(+)</name>
        <dbReference type="ChEBI" id="CHEBI:29103"/>
    </ligand>
</feature>
<dbReference type="EC" id="5.1.99.6" evidence="19"/>
<evidence type="ECO:0000256" key="8">
    <source>
        <dbReference type="ARBA" id="ARBA00022857"/>
    </source>
</evidence>
<comment type="catalytic activity">
    <reaction evidence="15 17 19">
        <text>(6S)-NADHX + ADP = AMP + phosphate + NADH + H(+)</text>
        <dbReference type="Rhea" id="RHEA:32223"/>
        <dbReference type="ChEBI" id="CHEBI:15378"/>
        <dbReference type="ChEBI" id="CHEBI:43474"/>
        <dbReference type="ChEBI" id="CHEBI:57945"/>
        <dbReference type="ChEBI" id="CHEBI:64074"/>
        <dbReference type="ChEBI" id="CHEBI:456215"/>
        <dbReference type="ChEBI" id="CHEBI:456216"/>
        <dbReference type="EC" id="4.2.1.136"/>
    </reaction>
</comment>
<keyword evidence="7 17" id="KW-0067">ATP-binding</keyword>
<reference evidence="22 23" key="1">
    <citation type="submission" date="2017-05" db="EMBL/GenBank/DDBJ databases">
        <authorList>
            <person name="Varghese N."/>
            <person name="Submissions S."/>
        </authorList>
    </citation>
    <scope>NUCLEOTIDE SEQUENCE [LARGE SCALE GENOMIC DNA]</scope>
    <source>
        <strain evidence="22 23">DSM 45474</strain>
    </source>
</reference>
<evidence type="ECO:0000256" key="15">
    <source>
        <dbReference type="ARBA" id="ARBA00048238"/>
    </source>
</evidence>
<evidence type="ECO:0000256" key="19">
    <source>
        <dbReference type="PIRNR" id="PIRNR017184"/>
    </source>
</evidence>
<dbReference type="InterPro" id="IPR004443">
    <property type="entry name" value="YjeF_N_dom"/>
</dbReference>
<dbReference type="GO" id="GO:0046872">
    <property type="term" value="F:metal ion binding"/>
    <property type="evidence" value="ECO:0007669"/>
    <property type="project" value="UniProtKB-UniRule"/>
</dbReference>
<evidence type="ECO:0000256" key="1">
    <source>
        <dbReference type="ARBA" id="ARBA00000013"/>
    </source>
</evidence>
<comment type="subunit">
    <text evidence="17">Homotetramer.</text>
</comment>
<keyword evidence="6 17" id="KW-0547">Nucleotide-binding</keyword>